<name>A0ACC2KTE9_PERAE</name>
<keyword evidence="2" id="KW-1185">Reference proteome</keyword>
<reference evidence="1 2" key="1">
    <citation type="journal article" date="2022" name="Hortic Res">
        <title>A haplotype resolved chromosomal level avocado genome allows analysis of novel avocado genes.</title>
        <authorList>
            <person name="Nath O."/>
            <person name="Fletcher S.J."/>
            <person name="Hayward A."/>
            <person name="Shaw L.M."/>
            <person name="Masouleh A.K."/>
            <person name="Furtado A."/>
            <person name="Henry R.J."/>
            <person name="Mitter N."/>
        </authorList>
    </citation>
    <scope>NUCLEOTIDE SEQUENCE [LARGE SCALE GENOMIC DNA]</scope>
    <source>
        <strain evidence="2">cv. Hass</strain>
    </source>
</reference>
<accession>A0ACC2KTE9</accession>
<comment type="caution">
    <text evidence="1">The sequence shown here is derived from an EMBL/GenBank/DDBJ whole genome shotgun (WGS) entry which is preliminary data.</text>
</comment>
<evidence type="ECO:0000313" key="2">
    <source>
        <dbReference type="Proteomes" id="UP001234297"/>
    </source>
</evidence>
<protein>
    <submittedName>
        <fullName evidence="1">Uncharacterized protein</fullName>
    </submittedName>
</protein>
<sequence length="217" mass="24227">MHIIIFTRAETEAAPNRSPVEEFCNCLYITDLSTTSDLCPEQEWPTTDHPGSFFDYTVANQGGELEEGKDAEGYMKKTLFFSFMAVEEFSSLTNRSEEERRKMRMRVAEDLRVKLKWASSDARENKWRVVLGLMYGTNKSCSDFGSDISALANPLIALGEASSSLVEIVHLHGEGSSSLVEIVHVGEWVESDTTFVDAPNKVEKFAQRLVLAGLSSK</sequence>
<dbReference type="Proteomes" id="UP001234297">
    <property type="component" value="Chromosome 11"/>
</dbReference>
<organism evidence="1 2">
    <name type="scientific">Persea americana</name>
    <name type="common">Avocado</name>
    <dbReference type="NCBI Taxonomy" id="3435"/>
    <lineage>
        <taxon>Eukaryota</taxon>
        <taxon>Viridiplantae</taxon>
        <taxon>Streptophyta</taxon>
        <taxon>Embryophyta</taxon>
        <taxon>Tracheophyta</taxon>
        <taxon>Spermatophyta</taxon>
        <taxon>Magnoliopsida</taxon>
        <taxon>Magnoliidae</taxon>
        <taxon>Laurales</taxon>
        <taxon>Lauraceae</taxon>
        <taxon>Persea</taxon>
    </lineage>
</organism>
<proteinExistence type="predicted"/>
<dbReference type="EMBL" id="CM056819">
    <property type="protein sequence ID" value="KAJ8624421.1"/>
    <property type="molecule type" value="Genomic_DNA"/>
</dbReference>
<gene>
    <name evidence="1" type="ORF">MRB53_032951</name>
</gene>
<evidence type="ECO:0000313" key="1">
    <source>
        <dbReference type="EMBL" id="KAJ8624421.1"/>
    </source>
</evidence>